<dbReference type="Proteomes" id="UP001320122">
    <property type="component" value="Unassembled WGS sequence"/>
</dbReference>
<dbReference type="SUPFAM" id="SSF89155">
    <property type="entry name" value="TorD-like"/>
    <property type="match status" value="1"/>
</dbReference>
<dbReference type="InterPro" id="IPR003765">
    <property type="entry name" value="NO3_reductase_chaperone_NarJ"/>
</dbReference>
<dbReference type="Gene3D" id="1.10.3480.10">
    <property type="entry name" value="TorD-like"/>
    <property type="match status" value="1"/>
</dbReference>
<dbReference type="NCBIfam" id="TIGR00684">
    <property type="entry name" value="narJ"/>
    <property type="match status" value="1"/>
</dbReference>
<sequence length="262" mass="29441">MADTALQVPHEAMIQPELGMRSLRVLARLLDYPTEALQGAVDELIEALDAERRLSAALRGDLMSWCQRIAEADLLELQSEYVALFDKGRAHSLLLFEHVHGESRDRGQAMVDLIDEYKAAGFELDARELPDYLPLFLEYLSTRSDEEIGRWLGEIRHILALLTARLEERGADQALVTRALLALIDAEDDIEASRQAVASEKRDDTPEALDAVWEEEAVRFSAKSDEDCALQSAEGRRLAERKRQVQGEAIRILDPVDAAKKH</sequence>
<evidence type="ECO:0000313" key="3">
    <source>
        <dbReference type="Proteomes" id="UP001320122"/>
    </source>
</evidence>
<name>A0ABS9AJA5_9GAMM</name>
<dbReference type="PANTHER" id="PTHR43680">
    <property type="entry name" value="NITRATE REDUCTASE MOLYBDENUM COFACTOR ASSEMBLY CHAPERONE"/>
    <property type="match status" value="1"/>
</dbReference>
<dbReference type="Pfam" id="PF02613">
    <property type="entry name" value="Nitrate_red_del"/>
    <property type="match status" value="1"/>
</dbReference>
<protein>
    <submittedName>
        <fullName evidence="2">Nitrate reductase molybdenum cofactor assembly chaperone</fullName>
    </submittedName>
</protein>
<dbReference type="RefSeq" id="WP_234275171.1">
    <property type="nucleotide sequence ID" value="NZ_JABFTT010000014.1"/>
</dbReference>
<comment type="caution">
    <text evidence="2">The sequence shown here is derived from an EMBL/GenBank/DDBJ whole genome shotgun (WGS) entry which is preliminary data.</text>
</comment>
<dbReference type="EMBL" id="JABFTT010000014">
    <property type="protein sequence ID" value="MCE8021851.1"/>
    <property type="molecule type" value="Genomic_DNA"/>
</dbReference>
<accession>A0ABS9AJA5</accession>
<evidence type="ECO:0000313" key="2">
    <source>
        <dbReference type="EMBL" id="MCE8021851.1"/>
    </source>
</evidence>
<dbReference type="PANTHER" id="PTHR43680:SF2">
    <property type="entry name" value="NITRATE REDUCTASE MOLYBDENUM COFACTOR ASSEMBLY CHAPERONE NARJ"/>
    <property type="match status" value="1"/>
</dbReference>
<gene>
    <name evidence="2" type="primary">narJ</name>
    <name evidence="2" type="ORF">HOP51_17270</name>
</gene>
<organism evidence="2 3">
    <name type="scientific">Billgrantia zhangzhouensis</name>
    <dbReference type="NCBI Taxonomy" id="2733481"/>
    <lineage>
        <taxon>Bacteria</taxon>
        <taxon>Pseudomonadati</taxon>
        <taxon>Pseudomonadota</taxon>
        <taxon>Gammaproteobacteria</taxon>
        <taxon>Oceanospirillales</taxon>
        <taxon>Halomonadaceae</taxon>
        <taxon>Billgrantia</taxon>
    </lineage>
</organism>
<evidence type="ECO:0000256" key="1">
    <source>
        <dbReference type="ARBA" id="ARBA00023063"/>
    </source>
</evidence>
<proteinExistence type="predicted"/>
<dbReference type="InterPro" id="IPR020945">
    <property type="entry name" value="DMSO/NO3_reduct_chaperone"/>
</dbReference>
<keyword evidence="1" id="KW-0534">Nitrate assimilation</keyword>
<dbReference type="InterPro" id="IPR036411">
    <property type="entry name" value="TorD-like_sf"/>
</dbReference>
<keyword evidence="3" id="KW-1185">Reference proteome</keyword>
<reference evidence="2 3" key="1">
    <citation type="journal article" date="2021" name="Front. Microbiol.">
        <title>Aerobic Denitrification and Heterotrophic Sulfur Oxidation in the Genus Halomonas Revealed by Six Novel Species Characterizations and Genome-Based Analysis.</title>
        <authorList>
            <person name="Wang L."/>
            <person name="Shao Z."/>
        </authorList>
    </citation>
    <scope>NUCLEOTIDE SEQUENCE [LARGE SCALE GENOMIC DNA]</scope>
    <source>
        <strain evidence="2 3">MCCC 1A11036</strain>
    </source>
</reference>